<comment type="catalytic activity">
    <reaction evidence="10">
        <text>Mg(2+)(in) = Mg(2+)(out)</text>
        <dbReference type="Rhea" id="RHEA:29827"/>
        <dbReference type="ChEBI" id="CHEBI:18420"/>
    </reaction>
</comment>
<dbReference type="GO" id="GO:0000287">
    <property type="term" value="F:magnesium ion binding"/>
    <property type="evidence" value="ECO:0007669"/>
    <property type="project" value="TreeGrafter"/>
</dbReference>
<evidence type="ECO:0000256" key="1">
    <source>
        <dbReference type="ARBA" id="ARBA00004651"/>
    </source>
</evidence>
<accession>A0A9E5JQW6</accession>
<keyword evidence="14" id="KW-1185">Reference proteome</keyword>
<comment type="similarity">
    <text evidence="2">Belongs to the CorA metal ion transporter (MIT) (TC 1.A.35) family.</text>
</comment>
<keyword evidence="8" id="KW-0406">Ion transport</keyword>
<comment type="subcellular location">
    <subcellularLocation>
        <location evidence="1">Cell membrane</location>
        <topology evidence="1">Multi-pass membrane protein</topology>
    </subcellularLocation>
</comment>
<keyword evidence="5 12" id="KW-0812">Transmembrane</keyword>
<evidence type="ECO:0000256" key="4">
    <source>
        <dbReference type="ARBA" id="ARBA00022475"/>
    </source>
</evidence>
<sequence>MIKTYLTLESGNIITGNESQIDTWKKTPGANIWIDIQKQNLDDPEIKELLLEFNCHPLAIQDAVRKRHPPKIEFFDEQIFILYRGISAVIDDLVFEHQQMGFFISERCLITLHPEKSLGIDKVVNGINLTALLSSPLAVAVKVMHASAGIYLEEVLNFETDISNKEDQIQEGLGEKALTELAVYKARLIKIKRVFNYHYNVSQQLKERHLSSLPVKVTQAEHLIIDMDDRFERLKSLAQLHYDICSDIIDSYISITSHKLNITMRVLTVITAIFVPLSFLAGIYGMNFEYIPELKFKYGYFVLMFSMLAIAVGLITTFKRRQWF</sequence>
<dbReference type="AlphaFoldDB" id="A0A9E5JQW6"/>
<dbReference type="FunFam" id="1.20.58.340:FF:000004">
    <property type="entry name" value="Magnesium transport protein CorA"/>
    <property type="match status" value="1"/>
</dbReference>
<evidence type="ECO:0000256" key="5">
    <source>
        <dbReference type="ARBA" id="ARBA00022692"/>
    </source>
</evidence>
<dbReference type="GO" id="GO:0005886">
    <property type="term" value="C:plasma membrane"/>
    <property type="evidence" value="ECO:0007669"/>
    <property type="project" value="UniProtKB-SubCell"/>
</dbReference>
<evidence type="ECO:0000256" key="2">
    <source>
        <dbReference type="ARBA" id="ARBA00009765"/>
    </source>
</evidence>
<dbReference type="PANTHER" id="PTHR46494:SF1">
    <property type="entry name" value="CORA FAMILY METAL ION TRANSPORTER (EUROFUNG)"/>
    <property type="match status" value="1"/>
</dbReference>
<evidence type="ECO:0000256" key="12">
    <source>
        <dbReference type="SAM" id="Phobius"/>
    </source>
</evidence>
<dbReference type="Gene3D" id="3.30.460.20">
    <property type="entry name" value="CorA soluble domain-like"/>
    <property type="match status" value="1"/>
</dbReference>
<dbReference type="Proteomes" id="UP000787472">
    <property type="component" value="Unassembled WGS sequence"/>
</dbReference>
<keyword evidence="7 12" id="KW-1133">Transmembrane helix</keyword>
<evidence type="ECO:0000256" key="3">
    <source>
        <dbReference type="ARBA" id="ARBA00022448"/>
    </source>
</evidence>
<dbReference type="Pfam" id="PF01544">
    <property type="entry name" value="CorA"/>
    <property type="match status" value="1"/>
</dbReference>
<evidence type="ECO:0000313" key="13">
    <source>
        <dbReference type="EMBL" id="NHO64844.1"/>
    </source>
</evidence>
<dbReference type="CDD" id="cd12822">
    <property type="entry name" value="TmCorA-like"/>
    <property type="match status" value="1"/>
</dbReference>
<evidence type="ECO:0000313" key="14">
    <source>
        <dbReference type="Proteomes" id="UP000787472"/>
    </source>
</evidence>
<dbReference type="SUPFAM" id="SSF144083">
    <property type="entry name" value="Magnesium transport protein CorA, transmembrane region"/>
    <property type="match status" value="1"/>
</dbReference>
<keyword evidence="3" id="KW-0813">Transport</keyword>
<dbReference type="PANTHER" id="PTHR46494">
    <property type="entry name" value="CORA FAMILY METAL ION TRANSPORTER (EUROFUNG)"/>
    <property type="match status" value="1"/>
</dbReference>
<evidence type="ECO:0000256" key="9">
    <source>
        <dbReference type="ARBA" id="ARBA00023136"/>
    </source>
</evidence>
<evidence type="ECO:0000256" key="11">
    <source>
        <dbReference type="ARBA" id="ARBA00045497"/>
    </source>
</evidence>
<dbReference type="GO" id="GO:0015087">
    <property type="term" value="F:cobalt ion transmembrane transporter activity"/>
    <property type="evidence" value="ECO:0007669"/>
    <property type="project" value="TreeGrafter"/>
</dbReference>
<dbReference type="InterPro" id="IPR002523">
    <property type="entry name" value="MgTranspt_CorA/ZnTranspt_ZntB"/>
</dbReference>
<keyword evidence="9 12" id="KW-0472">Membrane</keyword>
<dbReference type="RefSeq" id="WP_167182486.1">
    <property type="nucleotide sequence ID" value="NZ_JAAONZ010000003.1"/>
</dbReference>
<dbReference type="Gene3D" id="1.20.58.340">
    <property type="entry name" value="Magnesium transport protein CorA, transmembrane region"/>
    <property type="match status" value="2"/>
</dbReference>
<evidence type="ECO:0000256" key="8">
    <source>
        <dbReference type="ARBA" id="ARBA00023065"/>
    </source>
</evidence>
<gene>
    <name evidence="13" type="ORF">G8770_04740</name>
</gene>
<dbReference type="GO" id="GO:0015095">
    <property type="term" value="F:magnesium ion transmembrane transporter activity"/>
    <property type="evidence" value="ECO:0007669"/>
    <property type="project" value="TreeGrafter"/>
</dbReference>
<feature type="transmembrane region" description="Helical" evidence="12">
    <location>
        <begin position="266"/>
        <end position="286"/>
    </location>
</feature>
<organism evidence="13 14">
    <name type="scientific">Pseudomaricurvus hydrocarbonicus</name>
    <dbReference type="NCBI Taxonomy" id="1470433"/>
    <lineage>
        <taxon>Bacteria</taxon>
        <taxon>Pseudomonadati</taxon>
        <taxon>Pseudomonadota</taxon>
        <taxon>Gammaproteobacteria</taxon>
        <taxon>Cellvibrionales</taxon>
        <taxon>Cellvibrionaceae</taxon>
        <taxon>Pseudomaricurvus</taxon>
    </lineage>
</organism>
<evidence type="ECO:0000256" key="7">
    <source>
        <dbReference type="ARBA" id="ARBA00022989"/>
    </source>
</evidence>
<dbReference type="InterPro" id="IPR045863">
    <property type="entry name" value="CorA_TM1_TM2"/>
</dbReference>
<dbReference type="GO" id="GO:0050897">
    <property type="term" value="F:cobalt ion binding"/>
    <property type="evidence" value="ECO:0007669"/>
    <property type="project" value="TreeGrafter"/>
</dbReference>
<evidence type="ECO:0000256" key="6">
    <source>
        <dbReference type="ARBA" id="ARBA00022842"/>
    </source>
</evidence>
<dbReference type="EMBL" id="JAAONZ010000003">
    <property type="protein sequence ID" value="NHO64844.1"/>
    <property type="molecule type" value="Genomic_DNA"/>
</dbReference>
<keyword evidence="6" id="KW-0460">Magnesium</keyword>
<name>A0A9E5JQW6_9GAMM</name>
<evidence type="ECO:0000256" key="10">
    <source>
        <dbReference type="ARBA" id="ARBA00034269"/>
    </source>
</evidence>
<dbReference type="SUPFAM" id="SSF143865">
    <property type="entry name" value="CorA soluble domain-like"/>
    <property type="match status" value="1"/>
</dbReference>
<proteinExistence type="inferred from homology"/>
<feature type="transmembrane region" description="Helical" evidence="12">
    <location>
        <begin position="298"/>
        <end position="318"/>
    </location>
</feature>
<reference evidence="13" key="1">
    <citation type="submission" date="2020-03" db="EMBL/GenBank/DDBJ databases">
        <authorList>
            <person name="Guo F."/>
        </authorList>
    </citation>
    <scope>NUCLEOTIDE SEQUENCE</scope>
    <source>
        <strain evidence="13">JCM 30134</strain>
    </source>
</reference>
<keyword evidence="4" id="KW-1003">Cell membrane</keyword>
<dbReference type="InterPro" id="IPR045861">
    <property type="entry name" value="CorA_cytoplasmic_dom"/>
</dbReference>
<comment type="function">
    <text evidence="11">Mediates influx of magnesium ions. Alternates between open and closed states. Activated by low cytoplasmic Mg(2+) levels. Inactive when cytoplasmic Mg(2+) levels are high.</text>
</comment>
<protein>
    <submittedName>
        <fullName evidence="13">Magnesium transporter CorA family protein</fullName>
    </submittedName>
</protein>
<comment type="caution">
    <text evidence="13">The sequence shown here is derived from an EMBL/GenBank/DDBJ whole genome shotgun (WGS) entry which is preliminary data.</text>
</comment>